<comment type="caution">
    <text evidence="2">The sequence shown here is derived from an EMBL/GenBank/DDBJ whole genome shotgun (WGS) entry which is preliminary data.</text>
</comment>
<proteinExistence type="predicted"/>
<feature type="chain" id="PRO_5040390540" evidence="1">
    <location>
        <begin position="25"/>
        <end position="77"/>
    </location>
</feature>
<dbReference type="Proteomes" id="UP000748756">
    <property type="component" value="Unassembled WGS sequence"/>
</dbReference>
<feature type="non-terminal residue" evidence="2">
    <location>
        <position position="77"/>
    </location>
</feature>
<evidence type="ECO:0000313" key="3">
    <source>
        <dbReference type="Proteomes" id="UP000748756"/>
    </source>
</evidence>
<dbReference type="AlphaFoldDB" id="A0A9P5VA32"/>
<protein>
    <submittedName>
        <fullName evidence="2">Uncharacterized protein</fullName>
    </submittedName>
</protein>
<name>A0A9P5VA32_9FUNG</name>
<evidence type="ECO:0000313" key="2">
    <source>
        <dbReference type="EMBL" id="KAF9149691.1"/>
    </source>
</evidence>
<keyword evidence="3" id="KW-1185">Reference proteome</keyword>
<gene>
    <name evidence="2" type="ORF">BG015_008484</name>
</gene>
<sequence length="77" mass="8345">MIHKSTTSLVLALLALTILVLVRAAPIPITINIDSLAVVAVAAPDYSTNDYPSDYNADLTLDYKPTYDDFTGIVDFI</sequence>
<accession>A0A9P5VA32</accession>
<reference evidence="2" key="1">
    <citation type="journal article" date="2020" name="Fungal Divers.">
        <title>Resolving the Mortierellaceae phylogeny through synthesis of multi-gene phylogenetics and phylogenomics.</title>
        <authorList>
            <person name="Vandepol N."/>
            <person name="Liber J."/>
            <person name="Desiro A."/>
            <person name="Na H."/>
            <person name="Kennedy M."/>
            <person name="Barry K."/>
            <person name="Grigoriev I.V."/>
            <person name="Miller A.N."/>
            <person name="O'Donnell K."/>
            <person name="Stajich J.E."/>
            <person name="Bonito G."/>
        </authorList>
    </citation>
    <scope>NUCLEOTIDE SEQUENCE</scope>
    <source>
        <strain evidence="2">NRRL 6426</strain>
    </source>
</reference>
<organism evidence="2 3">
    <name type="scientific">Linnemannia schmuckeri</name>
    <dbReference type="NCBI Taxonomy" id="64567"/>
    <lineage>
        <taxon>Eukaryota</taxon>
        <taxon>Fungi</taxon>
        <taxon>Fungi incertae sedis</taxon>
        <taxon>Mucoromycota</taxon>
        <taxon>Mortierellomycotina</taxon>
        <taxon>Mortierellomycetes</taxon>
        <taxon>Mortierellales</taxon>
        <taxon>Mortierellaceae</taxon>
        <taxon>Linnemannia</taxon>
    </lineage>
</organism>
<evidence type="ECO:0000256" key="1">
    <source>
        <dbReference type="SAM" id="SignalP"/>
    </source>
</evidence>
<dbReference type="EMBL" id="JAAAUQ010000498">
    <property type="protein sequence ID" value="KAF9149691.1"/>
    <property type="molecule type" value="Genomic_DNA"/>
</dbReference>
<feature type="signal peptide" evidence="1">
    <location>
        <begin position="1"/>
        <end position="24"/>
    </location>
</feature>
<keyword evidence="1" id="KW-0732">Signal</keyword>